<dbReference type="AlphaFoldDB" id="A0A8K0DMS1"/>
<dbReference type="InterPro" id="IPR010512">
    <property type="entry name" value="DUF1091"/>
</dbReference>
<dbReference type="Proteomes" id="UP000801492">
    <property type="component" value="Unassembled WGS sequence"/>
</dbReference>
<reference evidence="2" key="1">
    <citation type="submission" date="2019-08" db="EMBL/GenBank/DDBJ databases">
        <title>The genome of the North American firefly Photinus pyralis.</title>
        <authorList>
            <consortium name="Photinus pyralis genome working group"/>
            <person name="Fallon T.R."/>
            <person name="Sander Lower S.E."/>
            <person name="Weng J.-K."/>
        </authorList>
    </citation>
    <scope>NUCLEOTIDE SEQUENCE</scope>
    <source>
        <strain evidence="2">TRF0915ILg1</strain>
        <tissue evidence="2">Whole body</tissue>
    </source>
</reference>
<keyword evidence="1" id="KW-0812">Transmembrane</keyword>
<keyword evidence="1" id="KW-0472">Membrane</keyword>
<dbReference type="PANTHER" id="PTHR21112:SF0">
    <property type="entry name" value="CHEMOSENSORY PROTEIN A 29A-RELATED"/>
    <property type="match status" value="1"/>
</dbReference>
<dbReference type="OrthoDB" id="6649710at2759"/>
<accession>A0A8K0DMS1</accession>
<feature type="transmembrane region" description="Helical" evidence="1">
    <location>
        <begin position="7"/>
        <end position="26"/>
    </location>
</feature>
<organism evidence="2 3">
    <name type="scientific">Ignelater luminosus</name>
    <name type="common">Cucubano</name>
    <name type="synonym">Pyrophorus luminosus</name>
    <dbReference type="NCBI Taxonomy" id="2038154"/>
    <lineage>
        <taxon>Eukaryota</taxon>
        <taxon>Metazoa</taxon>
        <taxon>Ecdysozoa</taxon>
        <taxon>Arthropoda</taxon>
        <taxon>Hexapoda</taxon>
        <taxon>Insecta</taxon>
        <taxon>Pterygota</taxon>
        <taxon>Neoptera</taxon>
        <taxon>Endopterygota</taxon>
        <taxon>Coleoptera</taxon>
        <taxon>Polyphaga</taxon>
        <taxon>Elateriformia</taxon>
        <taxon>Elateroidea</taxon>
        <taxon>Elateridae</taxon>
        <taxon>Agrypninae</taxon>
        <taxon>Pyrophorini</taxon>
        <taxon>Ignelater</taxon>
    </lineage>
</organism>
<dbReference type="Pfam" id="PF06477">
    <property type="entry name" value="DUF1091"/>
    <property type="match status" value="1"/>
</dbReference>
<proteinExistence type="predicted"/>
<evidence type="ECO:0000256" key="1">
    <source>
        <dbReference type="SAM" id="Phobius"/>
    </source>
</evidence>
<evidence type="ECO:0000313" key="3">
    <source>
        <dbReference type="Proteomes" id="UP000801492"/>
    </source>
</evidence>
<protein>
    <submittedName>
        <fullName evidence="2">Uncharacterized protein</fullName>
    </submittedName>
</protein>
<dbReference type="EMBL" id="VTPC01001079">
    <property type="protein sequence ID" value="KAF2903220.1"/>
    <property type="molecule type" value="Genomic_DNA"/>
</dbReference>
<gene>
    <name evidence="2" type="ORF">ILUMI_02961</name>
</gene>
<comment type="caution">
    <text evidence="2">The sequence shown here is derived from an EMBL/GenBank/DDBJ whole genome shotgun (WGS) entry which is preliminary data.</text>
</comment>
<keyword evidence="3" id="KW-1185">Reference proteome</keyword>
<name>A0A8K0DMS1_IGNLU</name>
<sequence length="194" mass="22547">MGGKRAVSAHVILCCILQALVIFGFYQDDCKLKLDILRVIDYNRSYGRDVKAGFVWYNRSTRAINGSGYLLKDVGTDIQLAIQGYKFLSNEYRRIAMYMKVHLCQEAHVDRFGIIESFQKAANFKLECPIKKGFLRLTYATFNESKFPPHIQPGKYRGALKFYDGPNFLGEAHLDWEFIEIIKKWELPRIFDKN</sequence>
<evidence type="ECO:0000313" key="2">
    <source>
        <dbReference type="EMBL" id="KAF2903220.1"/>
    </source>
</evidence>
<keyword evidence="1" id="KW-1133">Transmembrane helix</keyword>
<dbReference type="PANTHER" id="PTHR21112">
    <property type="entry name" value="CHEMOSENSORY PROTEIN A 29A-RELATED"/>
    <property type="match status" value="1"/>
</dbReference>